<evidence type="ECO:0000256" key="2">
    <source>
        <dbReference type="ARBA" id="ARBA00022692"/>
    </source>
</evidence>
<evidence type="ECO:0000256" key="3">
    <source>
        <dbReference type="ARBA" id="ARBA00022989"/>
    </source>
</evidence>
<dbReference type="Gene3D" id="2.30.30.60">
    <property type="match status" value="1"/>
</dbReference>
<gene>
    <name evidence="7" type="ORF">AAG747_17425</name>
</gene>
<dbReference type="InterPro" id="IPR006685">
    <property type="entry name" value="MscS_channel_2nd"/>
</dbReference>
<dbReference type="SUPFAM" id="SSF50182">
    <property type="entry name" value="Sm-like ribonucleoproteins"/>
    <property type="match status" value="1"/>
</dbReference>
<dbReference type="AlphaFoldDB" id="A0AAW9SEF8"/>
<protein>
    <submittedName>
        <fullName evidence="7">Mechanosensitive ion channel domain-containing protein</fullName>
    </submittedName>
</protein>
<feature type="transmembrane region" description="Helical" evidence="5">
    <location>
        <begin position="123"/>
        <end position="143"/>
    </location>
</feature>
<dbReference type="Proteomes" id="UP001403385">
    <property type="component" value="Unassembled WGS sequence"/>
</dbReference>
<organism evidence="7 8">
    <name type="scientific">Rapidithrix thailandica</name>
    <dbReference type="NCBI Taxonomy" id="413964"/>
    <lineage>
        <taxon>Bacteria</taxon>
        <taxon>Pseudomonadati</taxon>
        <taxon>Bacteroidota</taxon>
        <taxon>Cytophagia</taxon>
        <taxon>Cytophagales</taxon>
        <taxon>Flammeovirgaceae</taxon>
        <taxon>Rapidithrix</taxon>
    </lineage>
</organism>
<dbReference type="Pfam" id="PF00924">
    <property type="entry name" value="MS_channel_2nd"/>
    <property type="match status" value="1"/>
</dbReference>
<keyword evidence="2 5" id="KW-0812">Transmembrane</keyword>
<feature type="domain" description="Mechanosensitive ion channel MscS" evidence="6">
    <location>
        <begin position="141"/>
        <end position="208"/>
    </location>
</feature>
<evidence type="ECO:0000313" key="7">
    <source>
        <dbReference type="EMBL" id="MEN7549708.1"/>
    </source>
</evidence>
<dbReference type="GO" id="GO:0008381">
    <property type="term" value="F:mechanosensitive monoatomic ion channel activity"/>
    <property type="evidence" value="ECO:0007669"/>
    <property type="project" value="InterPro"/>
</dbReference>
<dbReference type="RefSeq" id="WP_346822487.1">
    <property type="nucleotide sequence ID" value="NZ_JBDKWZ010000010.1"/>
</dbReference>
<dbReference type="InterPro" id="IPR010920">
    <property type="entry name" value="LSM_dom_sf"/>
</dbReference>
<dbReference type="PANTHER" id="PTHR30221:SF1">
    <property type="entry name" value="SMALL-CONDUCTANCE MECHANOSENSITIVE CHANNEL"/>
    <property type="match status" value="1"/>
</dbReference>
<evidence type="ECO:0000256" key="5">
    <source>
        <dbReference type="SAM" id="Phobius"/>
    </source>
</evidence>
<keyword evidence="8" id="KW-1185">Reference proteome</keyword>
<feature type="transmembrane region" description="Helical" evidence="5">
    <location>
        <begin position="21"/>
        <end position="38"/>
    </location>
</feature>
<dbReference type="InterPro" id="IPR045275">
    <property type="entry name" value="MscS_archaea/bacteria_type"/>
</dbReference>
<proteinExistence type="predicted"/>
<dbReference type="Gene3D" id="1.10.287.1260">
    <property type="match status" value="1"/>
</dbReference>
<comment type="subcellular location">
    <subcellularLocation>
        <location evidence="1">Membrane</location>
    </subcellularLocation>
</comment>
<reference evidence="7 8" key="1">
    <citation type="submission" date="2024-04" db="EMBL/GenBank/DDBJ databases">
        <title>Novel genus in family Flammeovirgaceae.</title>
        <authorList>
            <person name="Nguyen T.H."/>
            <person name="Vuong T.Q."/>
            <person name="Le H."/>
            <person name="Kim S.-G."/>
        </authorList>
    </citation>
    <scope>NUCLEOTIDE SEQUENCE [LARGE SCALE GENOMIC DNA]</scope>
    <source>
        <strain evidence="7 8">JCM 23209</strain>
    </source>
</reference>
<dbReference type="PANTHER" id="PTHR30221">
    <property type="entry name" value="SMALL-CONDUCTANCE MECHANOSENSITIVE CHANNEL"/>
    <property type="match status" value="1"/>
</dbReference>
<evidence type="ECO:0000256" key="1">
    <source>
        <dbReference type="ARBA" id="ARBA00004370"/>
    </source>
</evidence>
<dbReference type="GO" id="GO:0016020">
    <property type="term" value="C:membrane"/>
    <property type="evidence" value="ECO:0007669"/>
    <property type="project" value="UniProtKB-SubCell"/>
</dbReference>
<sequence>MTSKKLSAKEKQFQRKAFLDRIKLGAKILSVTLLYLGQRFLPELYKGNEYVTRLVDALLFYLTAWLVVSVVEIILVEVYSKGRKIRAGKKDNFILGISWIASILSFIFLVMAVFMFFKIDVKGLFTSLSIIAAAIAIISKDYISNMINGMLIMFADRISLNDYVKIEEHKGKIIDITLMHVHLMDDEDDLVYIPNNTVFSGEVINYTKRQINRINFEFQMAYKHMESVEVLEEYLNEALYPYKELIVHDSQNLRTVEIKSDLAILNYQYIIKKSNKEIETEIRKVIARKVIQYVSDKEKVGQ</sequence>
<keyword evidence="3 5" id="KW-1133">Transmembrane helix</keyword>
<accession>A0AAW9SEF8</accession>
<dbReference type="InterPro" id="IPR023408">
    <property type="entry name" value="MscS_beta-dom_sf"/>
</dbReference>
<evidence type="ECO:0000256" key="4">
    <source>
        <dbReference type="ARBA" id="ARBA00023136"/>
    </source>
</evidence>
<evidence type="ECO:0000259" key="6">
    <source>
        <dbReference type="Pfam" id="PF00924"/>
    </source>
</evidence>
<keyword evidence="4 5" id="KW-0472">Membrane</keyword>
<feature type="transmembrane region" description="Helical" evidence="5">
    <location>
        <begin position="92"/>
        <end position="117"/>
    </location>
</feature>
<evidence type="ECO:0000313" key="8">
    <source>
        <dbReference type="Proteomes" id="UP001403385"/>
    </source>
</evidence>
<dbReference type="EMBL" id="JBDKWZ010000010">
    <property type="protein sequence ID" value="MEN7549708.1"/>
    <property type="molecule type" value="Genomic_DNA"/>
</dbReference>
<feature type="transmembrane region" description="Helical" evidence="5">
    <location>
        <begin position="58"/>
        <end position="80"/>
    </location>
</feature>
<name>A0AAW9SEF8_9BACT</name>
<comment type="caution">
    <text evidence="7">The sequence shown here is derived from an EMBL/GenBank/DDBJ whole genome shotgun (WGS) entry which is preliminary data.</text>
</comment>